<keyword evidence="1" id="KW-0472">Membrane</keyword>
<name>A0A2C9VHZ5_MANES</name>
<sequence>MLISSQLISCEASRDSQIQKDSHFSHQVLQMTTLVVEIIAVAIAFAPLFYQVGKDALKSVKKEASYSKNLKQNYEALQWELNFLLDFKSGIERTIRRRRENYGEIYNRWSIHVHEVEEKAKSCLEKYEHIRKCYAVRRSKLSRKMVSLYMKVIELKGEGNDLARLLGGIPDLRLPPCNELQQSNRGWILLLKIIISTASAIVGAILVMRALSKN</sequence>
<protein>
    <submittedName>
        <fullName evidence="2">Uncharacterized protein</fullName>
    </submittedName>
</protein>
<keyword evidence="1" id="KW-0812">Transmembrane</keyword>
<dbReference type="AlphaFoldDB" id="A0A2C9VHZ5"/>
<gene>
    <name evidence="2" type="ORF">MANES_07G027400v8</name>
</gene>
<dbReference type="EMBL" id="CM004393">
    <property type="protein sequence ID" value="OAY45059.1"/>
    <property type="molecule type" value="Genomic_DNA"/>
</dbReference>
<reference evidence="3" key="1">
    <citation type="journal article" date="2016" name="Nat. Biotechnol.">
        <title>Sequencing wild and cultivated cassava and related species reveals extensive interspecific hybridization and genetic diversity.</title>
        <authorList>
            <person name="Bredeson J.V."/>
            <person name="Lyons J.B."/>
            <person name="Prochnik S.E."/>
            <person name="Wu G.A."/>
            <person name="Ha C.M."/>
            <person name="Edsinger-Gonzales E."/>
            <person name="Grimwood J."/>
            <person name="Schmutz J."/>
            <person name="Rabbi I.Y."/>
            <person name="Egesi C."/>
            <person name="Nauluvula P."/>
            <person name="Lebot V."/>
            <person name="Ndunguru J."/>
            <person name="Mkamilo G."/>
            <person name="Bart R.S."/>
            <person name="Setter T.L."/>
            <person name="Gleadow R.M."/>
            <person name="Kulakow P."/>
            <person name="Ferguson M.E."/>
            <person name="Rounsley S."/>
            <person name="Rokhsar D.S."/>
        </authorList>
    </citation>
    <scope>NUCLEOTIDE SEQUENCE [LARGE SCALE GENOMIC DNA]</scope>
    <source>
        <strain evidence="3">cv. AM560-2</strain>
    </source>
</reference>
<evidence type="ECO:0000313" key="2">
    <source>
        <dbReference type="EMBL" id="OAY45059.1"/>
    </source>
</evidence>
<proteinExistence type="predicted"/>
<evidence type="ECO:0000313" key="3">
    <source>
        <dbReference type="Proteomes" id="UP000091857"/>
    </source>
</evidence>
<keyword evidence="1" id="KW-1133">Transmembrane helix</keyword>
<keyword evidence="3" id="KW-1185">Reference proteome</keyword>
<organism evidence="2 3">
    <name type="scientific">Manihot esculenta</name>
    <name type="common">Cassava</name>
    <name type="synonym">Jatropha manihot</name>
    <dbReference type="NCBI Taxonomy" id="3983"/>
    <lineage>
        <taxon>Eukaryota</taxon>
        <taxon>Viridiplantae</taxon>
        <taxon>Streptophyta</taxon>
        <taxon>Embryophyta</taxon>
        <taxon>Tracheophyta</taxon>
        <taxon>Spermatophyta</taxon>
        <taxon>Magnoliopsida</taxon>
        <taxon>eudicotyledons</taxon>
        <taxon>Gunneridae</taxon>
        <taxon>Pentapetalae</taxon>
        <taxon>rosids</taxon>
        <taxon>fabids</taxon>
        <taxon>Malpighiales</taxon>
        <taxon>Euphorbiaceae</taxon>
        <taxon>Crotonoideae</taxon>
        <taxon>Manihoteae</taxon>
        <taxon>Manihot</taxon>
    </lineage>
</organism>
<dbReference type="Gramene" id="Manes.07G027400.1.v8.1">
    <property type="protein sequence ID" value="Manes.07G027400.1.v8.1.CDS"/>
    <property type="gene ID" value="Manes.07G027400.v8.1"/>
</dbReference>
<accession>A0A2C9VHZ5</accession>
<evidence type="ECO:0000256" key="1">
    <source>
        <dbReference type="SAM" id="Phobius"/>
    </source>
</evidence>
<feature type="transmembrane region" description="Helical" evidence="1">
    <location>
        <begin position="189"/>
        <end position="211"/>
    </location>
</feature>
<comment type="caution">
    <text evidence="2">The sequence shown here is derived from an EMBL/GenBank/DDBJ whole genome shotgun (WGS) entry which is preliminary data.</text>
</comment>
<feature type="transmembrane region" description="Helical" evidence="1">
    <location>
        <begin position="28"/>
        <end position="50"/>
    </location>
</feature>
<dbReference type="Proteomes" id="UP000091857">
    <property type="component" value="Chromosome 7"/>
</dbReference>